<accession>G4Z1I3</accession>
<dbReference type="Proteomes" id="UP000002640">
    <property type="component" value="Unassembled WGS sequence"/>
</dbReference>
<feature type="region of interest" description="Disordered" evidence="1">
    <location>
        <begin position="168"/>
        <end position="282"/>
    </location>
</feature>
<reference evidence="2 3" key="1">
    <citation type="journal article" date="2006" name="Science">
        <title>Phytophthora genome sequences uncover evolutionary origins and mechanisms of pathogenesis.</title>
        <authorList>
            <person name="Tyler B.M."/>
            <person name="Tripathy S."/>
            <person name="Zhang X."/>
            <person name="Dehal P."/>
            <person name="Jiang R.H."/>
            <person name="Aerts A."/>
            <person name="Arredondo F.D."/>
            <person name="Baxter L."/>
            <person name="Bensasson D."/>
            <person name="Beynon J.L."/>
            <person name="Chapman J."/>
            <person name="Damasceno C.M."/>
            <person name="Dorrance A.E."/>
            <person name="Dou D."/>
            <person name="Dickerman A.W."/>
            <person name="Dubchak I.L."/>
            <person name="Garbelotto M."/>
            <person name="Gijzen M."/>
            <person name="Gordon S.G."/>
            <person name="Govers F."/>
            <person name="Grunwald N.J."/>
            <person name="Huang W."/>
            <person name="Ivors K.L."/>
            <person name="Jones R.W."/>
            <person name="Kamoun S."/>
            <person name="Krampis K."/>
            <person name="Lamour K.H."/>
            <person name="Lee M.K."/>
            <person name="McDonald W.H."/>
            <person name="Medina M."/>
            <person name="Meijer H.J."/>
            <person name="Nordberg E.K."/>
            <person name="Maclean D.J."/>
            <person name="Ospina-Giraldo M.D."/>
            <person name="Morris P.F."/>
            <person name="Phuntumart V."/>
            <person name="Putnam N.H."/>
            <person name="Rash S."/>
            <person name="Rose J.K."/>
            <person name="Sakihama Y."/>
            <person name="Salamov A.A."/>
            <person name="Savidor A."/>
            <person name="Scheuring C.F."/>
            <person name="Smith B.M."/>
            <person name="Sobral B.W."/>
            <person name="Terry A."/>
            <person name="Torto-Alalibo T.A."/>
            <person name="Win J."/>
            <person name="Xu Z."/>
            <person name="Zhang H."/>
            <person name="Grigoriev I.V."/>
            <person name="Rokhsar D.S."/>
            <person name="Boore J.L."/>
        </authorList>
    </citation>
    <scope>NUCLEOTIDE SEQUENCE [LARGE SCALE GENOMIC DNA]</scope>
    <source>
        <strain evidence="2 3">P6497</strain>
    </source>
</reference>
<feature type="compositionally biased region" description="Polar residues" evidence="1">
    <location>
        <begin position="242"/>
        <end position="258"/>
    </location>
</feature>
<dbReference type="EMBL" id="JH159152">
    <property type="protein sequence ID" value="EGZ25894.1"/>
    <property type="molecule type" value="Genomic_DNA"/>
</dbReference>
<proteinExistence type="predicted"/>
<dbReference type="RefSeq" id="XP_009521182.1">
    <property type="nucleotide sequence ID" value="XM_009522887.1"/>
</dbReference>
<feature type="compositionally biased region" description="Low complexity" evidence="1">
    <location>
        <begin position="210"/>
        <end position="224"/>
    </location>
</feature>
<protein>
    <submittedName>
        <fullName evidence="2">Uncharacterized protein</fullName>
    </submittedName>
</protein>
<name>G4Z1I3_PHYSP</name>
<dbReference type="GeneID" id="20641482"/>
<keyword evidence="3" id="KW-1185">Reference proteome</keyword>
<dbReference type="KEGG" id="psoj:PHYSODRAFT_297374"/>
<gene>
    <name evidence="2" type="ORF">PHYSODRAFT_297374</name>
</gene>
<dbReference type="SMR" id="G4Z1I3"/>
<feature type="compositionally biased region" description="Basic residues" evidence="1">
    <location>
        <begin position="189"/>
        <end position="209"/>
    </location>
</feature>
<dbReference type="InParanoid" id="G4Z1I3"/>
<dbReference type="AlphaFoldDB" id="G4Z1I3"/>
<evidence type="ECO:0000256" key="1">
    <source>
        <dbReference type="SAM" id="MobiDB-lite"/>
    </source>
</evidence>
<evidence type="ECO:0000313" key="2">
    <source>
        <dbReference type="EMBL" id="EGZ25894.1"/>
    </source>
</evidence>
<feature type="compositionally biased region" description="Basic and acidic residues" evidence="1">
    <location>
        <begin position="178"/>
        <end position="188"/>
    </location>
</feature>
<sequence>MSFLRVVLDELRKVKSQLQSKGQDVDSIQAVRAELNQVKRANWGLHDHFKAESDRIRKEIASAESAAQANFKRLATEHLAQEQASASKIQELEHKHGLTEAENRELRERLRKKTFRADDLMTFLNQGRNEVRNNWPRLKRLLKQGLPVKPPAKCQWRPSRMRSEVIEVLGDDDEEEDSHSSDESYSERKKGKKSTKRKRRHKSKSKHTSSKASKAGHPESGSGTESDDGGRSESPAQKRTRSSSLVQSESDKSVQGTPKGSKPKSSPRIGPAPHQTALAAKA</sequence>
<organism evidence="2 3">
    <name type="scientific">Phytophthora sojae (strain P6497)</name>
    <name type="common">Soybean stem and root rot agent</name>
    <name type="synonym">Phytophthora megasperma f. sp. glycines</name>
    <dbReference type="NCBI Taxonomy" id="1094619"/>
    <lineage>
        <taxon>Eukaryota</taxon>
        <taxon>Sar</taxon>
        <taxon>Stramenopiles</taxon>
        <taxon>Oomycota</taxon>
        <taxon>Peronosporomycetes</taxon>
        <taxon>Peronosporales</taxon>
        <taxon>Peronosporaceae</taxon>
        <taxon>Phytophthora</taxon>
    </lineage>
</organism>
<evidence type="ECO:0000313" key="3">
    <source>
        <dbReference type="Proteomes" id="UP000002640"/>
    </source>
</evidence>